<accession>A0A6N8FV32</accession>
<evidence type="ECO:0000256" key="2">
    <source>
        <dbReference type="ARBA" id="ARBA00022649"/>
    </source>
</evidence>
<dbReference type="RefSeq" id="WP_105217945.1">
    <property type="nucleotide sequence ID" value="NZ_CAWNSU010000056.1"/>
</dbReference>
<dbReference type="InterPro" id="IPR035093">
    <property type="entry name" value="RelE/ParE_toxin_dom_sf"/>
</dbReference>
<dbReference type="Pfam" id="PF06769">
    <property type="entry name" value="YoeB_toxin"/>
    <property type="match status" value="1"/>
</dbReference>
<dbReference type="Gene3D" id="3.30.2310.20">
    <property type="entry name" value="RelE-like"/>
    <property type="match status" value="1"/>
</dbReference>
<dbReference type="AlphaFoldDB" id="A0A6N8FV32"/>
<dbReference type="GO" id="GO:0016787">
    <property type="term" value="F:hydrolase activity"/>
    <property type="evidence" value="ECO:0007669"/>
    <property type="project" value="UniProtKB-KW"/>
</dbReference>
<organism evidence="8 9">
    <name type="scientific">Gloeocapsopsis dulcis AAB1 = 1H9</name>
    <dbReference type="NCBI Taxonomy" id="1433147"/>
    <lineage>
        <taxon>Bacteria</taxon>
        <taxon>Bacillati</taxon>
        <taxon>Cyanobacteriota</taxon>
        <taxon>Cyanophyceae</taxon>
        <taxon>Oscillatoriophycideae</taxon>
        <taxon>Chroococcales</taxon>
        <taxon>Chroococcaceae</taxon>
        <taxon>Gloeocapsopsis</taxon>
        <taxon>Gloeocapsopsis dulcis</taxon>
    </lineage>
</organism>
<dbReference type="GO" id="GO:0004519">
    <property type="term" value="F:endonuclease activity"/>
    <property type="evidence" value="ECO:0007669"/>
    <property type="project" value="UniProtKB-KW"/>
</dbReference>
<proteinExistence type="inferred from homology"/>
<reference evidence="8 9" key="1">
    <citation type="journal article" date="2019" name="Front. Microbiol.">
        <title>Genomic Features for Desiccation Tolerance and Sugar Biosynthesis in the Extremophile Gloeocapsopsis sp. UTEX B3054.</title>
        <authorList>
            <person name="Urrejola C."/>
            <person name="Alcorta J."/>
            <person name="Salas L."/>
            <person name="Vasquez M."/>
            <person name="Polz M.F."/>
            <person name="Vicuna R."/>
            <person name="Diez B."/>
        </authorList>
    </citation>
    <scope>NUCLEOTIDE SEQUENCE [LARGE SCALE GENOMIC DNA]</scope>
    <source>
        <strain evidence="8 9">1H9</strain>
    </source>
</reference>
<comment type="similarity">
    <text evidence="1">Belongs to the YoeB family.</text>
</comment>
<keyword evidence="3" id="KW-0540">Nuclease</keyword>
<dbReference type="GO" id="GO:0006401">
    <property type="term" value="P:RNA catabolic process"/>
    <property type="evidence" value="ECO:0007669"/>
    <property type="project" value="InterPro"/>
</dbReference>
<evidence type="ECO:0000313" key="8">
    <source>
        <dbReference type="EMBL" id="MUL36801.1"/>
    </source>
</evidence>
<dbReference type="GO" id="GO:0045892">
    <property type="term" value="P:negative regulation of DNA-templated transcription"/>
    <property type="evidence" value="ECO:0007669"/>
    <property type="project" value="TreeGrafter"/>
</dbReference>
<keyword evidence="5" id="KW-0378">Hydrolase</keyword>
<evidence type="ECO:0000256" key="4">
    <source>
        <dbReference type="ARBA" id="ARBA00022759"/>
    </source>
</evidence>
<dbReference type="Proteomes" id="UP000441797">
    <property type="component" value="Unassembled WGS sequence"/>
</dbReference>
<dbReference type="InterPro" id="IPR009614">
    <property type="entry name" value="YoeB_toxin"/>
</dbReference>
<evidence type="ECO:0000256" key="1">
    <source>
        <dbReference type="ARBA" id="ARBA00008172"/>
    </source>
</evidence>
<dbReference type="PANTHER" id="PTHR38039">
    <property type="entry name" value="TOXIN YOEB"/>
    <property type="match status" value="1"/>
</dbReference>
<evidence type="ECO:0000256" key="5">
    <source>
        <dbReference type="ARBA" id="ARBA00022801"/>
    </source>
</evidence>
<dbReference type="EMBL" id="NAPY01000014">
    <property type="protein sequence ID" value="MUL36801.1"/>
    <property type="molecule type" value="Genomic_DNA"/>
</dbReference>
<dbReference type="OrthoDB" id="9801102at2"/>
<keyword evidence="9" id="KW-1185">Reference proteome</keyword>
<evidence type="ECO:0000256" key="6">
    <source>
        <dbReference type="ARBA" id="ARBA00030388"/>
    </source>
</evidence>
<gene>
    <name evidence="8" type="ORF">BWI75_10690</name>
</gene>
<dbReference type="PANTHER" id="PTHR38039:SF1">
    <property type="entry name" value="TOXIN YOEB"/>
    <property type="match status" value="1"/>
</dbReference>
<evidence type="ECO:0000256" key="3">
    <source>
        <dbReference type="ARBA" id="ARBA00022722"/>
    </source>
</evidence>
<name>A0A6N8FV32_9CHRO</name>
<keyword evidence="4" id="KW-0255">Endonuclease</keyword>
<dbReference type="SUPFAM" id="SSF143011">
    <property type="entry name" value="RelE-like"/>
    <property type="match status" value="1"/>
</dbReference>
<comment type="caution">
    <text evidence="8">The sequence shown here is derived from an EMBL/GenBank/DDBJ whole genome shotgun (WGS) entry which is preliminary data.</text>
</comment>
<dbReference type="NCBIfam" id="TIGR02116">
    <property type="entry name" value="toxin_Txe_YoeB"/>
    <property type="match status" value="1"/>
</dbReference>
<sequence length="100" mass="11890">MAKKKGELQSPPSSIARFPDFSPQFKEDLGWWYKTAPSKLDKIFELVTDTMKHPFEGIGKPEGLKHIDSDTWSRRIDLEHRLVYKVRHDRVDFLQARYHY</sequence>
<evidence type="ECO:0000256" key="7">
    <source>
        <dbReference type="ARBA" id="ARBA00050056"/>
    </source>
</evidence>
<protein>
    <recommendedName>
        <fullName evidence="7">Endoribonuclease YoeB</fullName>
    </recommendedName>
    <alternativeName>
        <fullName evidence="6">Putative mRNA interferase YoeB</fullName>
    </alternativeName>
</protein>
<evidence type="ECO:0000313" key="9">
    <source>
        <dbReference type="Proteomes" id="UP000441797"/>
    </source>
</evidence>
<keyword evidence="2" id="KW-1277">Toxin-antitoxin system</keyword>